<dbReference type="InterPro" id="IPR001810">
    <property type="entry name" value="F-box_dom"/>
</dbReference>
<dbReference type="OrthoDB" id="2322499at2759"/>
<accession>A0A9P4SFJ3</accession>
<dbReference type="Pfam" id="PF00646">
    <property type="entry name" value="F-box"/>
    <property type="match status" value="1"/>
</dbReference>
<dbReference type="AlphaFoldDB" id="A0A9P4SFJ3"/>
<evidence type="ECO:0000259" key="1">
    <source>
        <dbReference type="Pfam" id="PF00646"/>
    </source>
</evidence>
<dbReference type="SUPFAM" id="SSF81383">
    <property type="entry name" value="F-box domain"/>
    <property type="match status" value="1"/>
</dbReference>
<sequence>KLRKGRKVIQHIPDDVWIVIFSFCEPKLLPQMRLVSKSFCSMLDTYSKTWEHCRNHKFGEGIPPPPTGMKEFQYLDLLSGQGCHSCKNQTIRKAYWAFLRRWCEPCFKKQIAKSFPGTQLFSDPRLGSCIMSATVDSWGSYECAGSEIAQIPRNNHMRFTVFRQTDVQKINEEYMNMREAVRKEYSTDEEMIAAVAKWLAEKTSHVQGRLIEIKAIEKWEKSQDAVKKSKNKDLKTQRQEYYQAKASAMNPPLSKEALKLIPAYQKAIKILKVPTERSWKILKDKLEKSRAAAEE</sequence>
<name>A0A9P4SFJ3_9PEZI</name>
<feature type="non-terminal residue" evidence="2">
    <location>
        <position position="1"/>
    </location>
</feature>
<protein>
    <recommendedName>
        <fullName evidence="1">F-box domain-containing protein</fullName>
    </recommendedName>
</protein>
<keyword evidence="3" id="KW-1185">Reference proteome</keyword>
<dbReference type="EMBL" id="MU006092">
    <property type="protein sequence ID" value="KAF2840845.1"/>
    <property type="molecule type" value="Genomic_DNA"/>
</dbReference>
<feature type="domain" description="F-box" evidence="1">
    <location>
        <begin position="9"/>
        <end position="46"/>
    </location>
</feature>
<dbReference type="Proteomes" id="UP000799429">
    <property type="component" value="Unassembled WGS sequence"/>
</dbReference>
<dbReference type="InterPro" id="IPR036047">
    <property type="entry name" value="F-box-like_dom_sf"/>
</dbReference>
<comment type="caution">
    <text evidence="2">The sequence shown here is derived from an EMBL/GenBank/DDBJ whole genome shotgun (WGS) entry which is preliminary data.</text>
</comment>
<feature type="non-terminal residue" evidence="2">
    <location>
        <position position="295"/>
    </location>
</feature>
<evidence type="ECO:0000313" key="3">
    <source>
        <dbReference type="Proteomes" id="UP000799429"/>
    </source>
</evidence>
<gene>
    <name evidence="2" type="ORF">M501DRAFT_920333</name>
</gene>
<proteinExistence type="predicted"/>
<organism evidence="2 3">
    <name type="scientific">Patellaria atrata CBS 101060</name>
    <dbReference type="NCBI Taxonomy" id="1346257"/>
    <lineage>
        <taxon>Eukaryota</taxon>
        <taxon>Fungi</taxon>
        <taxon>Dikarya</taxon>
        <taxon>Ascomycota</taxon>
        <taxon>Pezizomycotina</taxon>
        <taxon>Dothideomycetes</taxon>
        <taxon>Dothideomycetes incertae sedis</taxon>
        <taxon>Patellariales</taxon>
        <taxon>Patellariaceae</taxon>
        <taxon>Patellaria</taxon>
    </lineage>
</organism>
<reference evidence="2" key="1">
    <citation type="journal article" date="2020" name="Stud. Mycol.">
        <title>101 Dothideomycetes genomes: a test case for predicting lifestyles and emergence of pathogens.</title>
        <authorList>
            <person name="Haridas S."/>
            <person name="Albert R."/>
            <person name="Binder M."/>
            <person name="Bloem J."/>
            <person name="Labutti K."/>
            <person name="Salamov A."/>
            <person name="Andreopoulos B."/>
            <person name="Baker S."/>
            <person name="Barry K."/>
            <person name="Bills G."/>
            <person name="Bluhm B."/>
            <person name="Cannon C."/>
            <person name="Castanera R."/>
            <person name="Culley D."/>
            <person name="Daum C."/>
            <person name="Ezra D."/>
            <person name="Gonzalez J."/>
            <person name="Henrissat B."/>
            <person name="Kuo A."/>
            <person name="Liang C."/>
            <person name="Lipzen A."/>
            <person name="Lutzoni F."/>
            <person name="Magnuson J."/>
            <person name="Mondo S."/>
            <person name="Nolan M."/>
            <person name="Ohm R."/>
            <person name="Pangilinan J."/>
            <person name="Park H.-J."/>
            <person name="Ramirez L."/>
            <person name="Alfaro M."/>
            <person name="Sun H."/>
            <person name="Tritt A."/>
            <person name="Yoshinaga Y."/>
            <person name="Zwiers L.-H."/>
            <person name="Turgeon B."/>
            <person name="Goodwin S."/>
            <person name="Spatafora J."/>
            <person name="Crous P."/>
            <person name="Grigoriev I."/>
        </authorList>
    </citation>
    <scope>NUCLEOTIDE SEQUENCE</scope>
    <source>
        <strain evidence="2">CBS 101060</strain>
    </source>
</reference>
<evidence type="ECO:0000313" key="2">
    <source>
        <dbReference type="EMBL" id="KAF2840845.1"/>
    </source>
</evidence>